<feature type="domain" description="C-terminal of Roc COR-B" evidence="4">
    <location>
        <begin position="920"/>
        <end position="1065"/>
    </location>
</feature>
<evidence type="ECO:0000256" key="1">
    <source>
        <dbReference type="ARBA" id="ARBA00022614"/>
    </source>
</evidence>
<dbReference type="SUPFAM" id="SSF52058">
    <property type="entry name" value="L domain-like"/>
    <property type="match status" value="2"/>
</dbReference>
<dbReference type="InterPro" id="IPR036388">
    <property type="entry name" value="WH-like_DNA-bd_sf"/>
</dbReference>
<dbReference type="InterPro" id="IPR003591">
    <property type="entry name" value="Leu-rich_rpt_typical-subtyp"/>
</dbReference>
<dbReference type="InterPro" id="IPR027417">
    <property type="entry name" value="P-loop_NTPase"/>
</dbReference>
<evidence type="ECO:0000313" key="5">
    <source>
        <dbReference type="EMBL" id="PWN67263.1"/>
    </source>
</evidence>
<keyword evidence="6" id="KW-1185">Reference proteome</keyword>
<keyword evidence="2" id="KW-0677">Repeat</keyword>
<evidence type="ECO:0000313" key="6">
    <source>
        <dbReference type="Proteomes" id="UP000236182"/>
    </source>
</evidence>
<dbReference type="PANTHER" id="PTHR46652">
    <property type="entry name" value="LEUCINE-RICH REPEAT AND IQ DOMAIN-CONTAINING PROTEIN 1-RELATED"/>
    <property type="match status" value="1"/>
</dbReference>
<dbReference type="OrthoDB" id="1148122at2"/>
<evidence type="ECO:0000259" key="3">
    <source>
        <dbReference type="Pfam" id="PF16095"/>
    </source>
</evidence>
<dbReference type="InterPro" id="IPR032675">
    <property type="entry name" value="LRR_dom_sf"/>
</dbReference>
<dbReference type="SMART" id="SM00369">
    <property type="entry name" value="LRR_TYP"/>
    <property type="match status" value="14"/>
</dbReference>
<dbReference type="Pfam" id="PF25497">
    <property type="entry name" value="COR-B"/>
    <property type="match status" value="1"/>
</dbReference>
<comment type="caution">
    <text evidence="5">The sequence shown here is derived from an EMBL/GenBank/DDBJ whole genome shotgun (WGS) entry which is preliminary data.</text>
</comment>
<keyword evidence="1" id="KW-0433">Leucine-rich repeat</keyword>
<dbReference type="InterPro" id="IPR032171">
    <property type="entry name" value="COR-A"/>
</dbReference>
<accession>A0A316X4B6</accession>
<dbReference type="PROSITE" id="PS51450">
    <property type="entry name" value="LRR"/>
    <property type="match status" value="19"/>
</dbReference>
<dbReference type="Pfam" id="PF08477">
    <property type="entry name" value="Roc"/>
    <property type="match status" value="1"/>
</dbReference>
<dbReference type="Pfam" id="PF13855">
    <property type="entry name" value="LRR_8"/>
    <property type="match status" value="1"/>
</dbReference>
<dbReference type="InterPro" id="IPR057263">
    <property type="entry name" value="COR-B"/>
</dbReference>
<proteinExistence type="predicted"/>
<dbReference type="AlphaFoldDB" id="A0A316X4B6"/>
<dbReference type="Gene3D" id="3.80.10.10">
    <property type="entry name" value="Ribonuclease Inhibitor"/>
    <property type="match status" value="2"/>
</dbReference>
<dbReference type="Gene3D" id="3.30.310.200">
    <property type="match status" value="1"/>
</dbReference>
<gene>
    <name evidence="5" type="ORF">C1638_001270</name>
</gene>
<dbReference type="Gene3D" id="3.40.50.300">
    <property type="entry name" value="P-loop containing nucleotide triphosphate hydrolases"/>
    <property type="match status" value="1"/>
</dbReference>
<dbReference type="PANTHER" id="PTHR46652:SF3">
    <property type="entry name" value="LEUCINE-RICH REPEAT-CONTAINING PROTEIN 9"/>
    <property type="match status" value="1"/>
</dbReference>
<dbReference type="Pfam" id="PF16095">
    <property type="entry name" value="COR-A"/>
    <property type="match status" value="1"/>
</dbReference>
<evidence type="ECO:0000259" key="4">
    <source>
        <dbReference type="Pfam" id="PF25497"/>
    </source>
</evidence>
<dbReference type="Gene3D" id="1.10.10.2200">
    <property type="match status" value="1"/>
</dbReference>
<dbReference type="Proteomes" id="UP000236182">
    <property type="component" value="Unassembled WGS sequence"/>
</dbReference>
<dbReference type="SUPFAM" id="SSF52540">
    <property type="entry name" value="P-loop containing nucleoside triphosphate hydrolases"/>
    <property type="match status" value="1"/>
</dbReference>
<feature type="domain" description="COR" evidence="3">
    <location>
        <begin position="762"/>
        <end position="905"/>
    </location>
</feature>
<reference evidence="5" key="1">
    <citation type="submission" date="2018-04" db="EMBL/GenBank/DDBJ databases">
        <title>Draft Genome Sequences of Chryseobacterium lactis NCTC11390T isolated from milk, Chryseobacterium oncorhynchi 701B-08T from rainbow trout, and Chryseobacterium viscerum 687B-08T from diseased fish.</title>
        <authorList>
            <person name="Jeong J.-J."/>
            <person name="Lee Y.J."/>
            <person name="Pathiraja D."/>
            <person name="Park B."/>
            <person name="Choi I.-G."/>
            <person name="Kim K.D."/>
        </authorList>
    </citation>
    <scope>NUCLEOTIDE SEQUENCE [LARGE SCALE GENOMIC DNA]</scope>
    <source>
        <strain evidence="5">701B-08</strain>
    </source>
</reference>
<dbReference type="RefSeq" id="WP_109617479.1">
    <property type="nucleotide sequence ID" value="NZ_PPEI02000001.1"/>
</dbReference>
<sequence length="1124" mass="131568">MNKPQEIVELESIYNLELNELPEEKNIMLYEYKNHYEINKERQIIGISLCNNEIFEIESIKCLKFLSKLNLSGNQITEIKNLKELKLLSELNLSDNQIIEINNLEELNLLSKLNLSENQITEIKNLEELKLLSELNLSRNQITEIKNLEELKLLSELNLSRNQITEIKNLQDLKLLSELNLSRNQIYELKRLEELKLLSKLDISENQITEIKNLEELKLLSELNLSENQIAEIKNLERLKLLSQLNLSDNKISELKNLEELKELSLLYLSDNQISEIKNLERLKLLSQLNLSRNQITELKNLEELKELSLLYLSDNQISEIKNLERLKLLSQLNLSDNQISEIKNLERLKLLSQLNLSDNQITDIKNLEELKLLSTLNLSENQISKIKNLEELKQLSELDLSRNQITEIKNLEELKHVLVLNFYGNQIIEIKNLKKLEQLSGLNLSENRITEIKNLESLKELSVLYLSENQITEIKNLEGLKKLSILNLSGNKIAEIKNLEGLKQLSSINLSKNLIYNISSLLPYFRKGLDIVNDKYFFYGIFLEDNPLIKPPMAVVQQGKEKIIEWFEEAENYGTEPLYEAKLLIVGEPRHGKSSLRKKLLDNEYKIPDQYLEETLGVEIHSDYVVQIPEKKEHILVNIWDFGGQEKQYYLHQYFLKKNAVYILVSDNRKDNPNFDYWMSKLKLFTGNENKILILFNQINRTTESTNFNSKQYEKLGFLFKEFHQDLSKDADRFFEFKNYIDKSILQLPHIGEEYPKYCKAISDKIDKKKETDNLDYMTIQDFESLCSELNYNEPKIIQKTLEYLDLIGKIIYYEEDTSLSHLIILNPHWLIDAIYGIITSKELEGKNGKFTKEWLNDYLGSSNKKRSKTYSKSEIDNILRLMLKNHYDICYTLNDSDYLIPLLMPNELPNNDIDFSDGLQVIFKYEIMPKGLIPRVLVRKSEYIHNNLICSNAGVLLSGSTWAKITEHFEKNDANRYIKITTKGENQVELLQEIRTELLKVQKSWFNNLEVVELIPCNCNECKESSLPQLYDREKDLIRKTKKGKLKIECRKSDDHVEIIPLLGAVYDKKIIEFYTREEMQKMKILPSFNIKNFNVGDVYDFGDGSILEKNQIGGKHNKQEN</sequence>
<name>A0A316X4B6_9FLAO</name>
<dbReference type="SMART" id="SM00365">
    <property type="entry name" value="LRR_SD22"/>
    <property type="match status" value="20"/>
</dbReference>
<dbReference type="InterPro" id="IPR001611">
    <property type="entry name" value="Leu-rich_rpt"/>
</dbReference>
<dbReference type="InterPro" id="IPR050836">
    <property type="entry name" value="SDS22/Internalin_LRR"/>
</dbReference>
<evidence type="ECO:0000256" key="2">
    <source>
        <dbReference type="ARBA" id="ARBA00022737"/>
    </source>
</evidence>
<protein>
    <submittedName>
        <fullName evidence="5">Uncharacterized protein</fullName>
    </submittedName>
</protein>
<organism evidence="5 6">
    <name type="scientific">Chryseobacterium oncorhynchi</name>
    <dbReference type="NCBI Taxonomy" id="741074"/>
    <lineage>
        <taxon>Bacteria</taxon>
        <taxon>Pseudomonadati</taxon>
        <taxon>Bacteroidota</taxon>
        <taxon>Flavobacteriia</taxon>
        <taxon>Flavobacteriales</taxon>
        <taxon>Weeksellaceae</taxon>
        <taxon>Chryseobacterium group</taxon>
        <taxon>Chryseobacterium</taxon>
    </lineage>
</organism>
<dbReference type="Gene3D" id="1.10.10.10">
    <property type="entry name" value="Winged helix-like DNA-binding domain superfamily/Winged helix DNA-binding domain"/>
    <property type="match status" value="1"/>
</dbReference>
<dbReference type="EMBL" id="PPEI02000001">
    <property type="protein sequence ID" value="PWN67263.1"/>
    <property type="molecule type" value="Genomic_DNA"/>
</dbReference>